<dbReference type="PANTHER" id="PTHR21266:SF60">
    <property type="entry name" value="3-KETOSTEROID-9-ALPHA-MONOOXYGENASE, OXYGENASE COMPONENT"/>
    <property type="match status" value="1"/>
</dbReference>
<evidence type="ECO:0000313" key="8">
    <source>
        <dbReference type="Proteomes" id="UP000177870"/>
    </source>
</evidence>
<dbReference type="InterPro" id="IPR050584">
    <property type="entry name" value="Cholesterol_7-desaturase"/>
</dbReference>
<dbReference type="PROSITE" id="PS51296">
    <property type="entry name" value="RIESKE"/>
    <property type="match status" value="1"/>
</dbReference>
<reference evidence="8" key="1">
    <citation type="submission" date="2016-10" db="EMBL/GenBank/DDBJ databases">
        <title>Comparative genomics uncovers the prolific and rare metabolic potential of the cyanobacterial genus Moorea.</title>
        <authorList>
            <person name="Leao T."/>
            <person name="Castelao G."/>
            <person name="Korobeynikov A."/>
            <person name="Monroe E.A."/>
            <person name="Podell S."/>
            <person name="Glukhov E."/>
            <person name="Allen E."/>
            <person name="Gerwick W.H."/>
            <person name="Gerwick L."/>
        </authorList>
    </citation>
    <scope>NUCLEOTIDE SEQUENCE [LARGE SCALE GENOMIC DNA]</scope>
    <source>
        <strain evidence="8">PAL-8-15-08-1</strain>
    </source>
</reference>
<evidence type="ECO:0000256" key="3">
    <source>
        <dbReference type="ARBA" id="ARBA00023002"/>
    </source>
</evidence>
<dbReference type="EMBL" id="CP017599">
    <property type="protein sequence ID" value="AOX02655.1"/>
    <property type="molecule type" value="Genomic_DNA"/>
</dbReference>
<dbReference type="RefSeq" id="WP_070395057.1">
    <property type="nucleotide sequence ID" value="NZ_CP017599.1"/>
</dbReference>
<keyword evidence="1" id="KW-0001">2Fe-2S</keyword>
<gene>
    <name evidence="7" type="ORF">BJP34_27300</name>
</gene>
<keyword evidence="4" id="KW-0408">Iron</keyword>
<organism evidence="7 8">
    <name type="scientific">Moorena producens PAL-8-15-08-1</name>
    <dbReference type="NCBI Taxonomy" id="1458985"/>
    <lineage>
        <taxon>Bacteria</taxon>
        <taxon>Bacillati</taxon>
        <taxon>Cyanobacteriota</taxon>
        <taxon>Cyanophyceae</taxon>
        <taxon>Coleofasciculales</taxon>
        <taxon>Coleofasciculaceae</taxon>
        <taxon>Moorena</taxon>
    </lineage>
</organism>
<dbReference type="InterPro" id="IPR017941">
    <property type="entry name" value="Rieske_2Fe-2S"/>
</dbReference>
<evidence type="ECO:0000256" key="4">
    <source>
        <dbReference type="ARBA" id="ARBA00023004"/>
    </source>
</evidence>
<keyword evidence="3" id="KW-0560">Oxidoreductase</keyword>
<dbReference type="InterPro" id="IPR036922">
    <property type="entry name" value="Rieske_2Fe-2S_sf"/>
</dbReference>
<dbReference type="SUPFAM" id="SSF50022">
    <property type="entry name" value="ISP domain"/>
    <property type="match status" value="1"/>
</dbReference>
<evidence type="ECO:0000259" key="6">
    <source>
        <dbReference type="PROSITE" id="PS51296"/>
    </source>
</evidence>
<dbReference type="Pfam" id="PF19112">
    <property type="entry name" value="VanA_C"/>
    <property type="match status" value="1"/>
</dbReference>
<dbReference type="Gene3D" id="2.102.10.10">
    <property type="entry name" value="Rieske [2Fe-2S] iron-sulphur domain"/>
    <property type="match status" value="1"/>
</dbReference>
<evidence type="ECO:0000256" key="2">
    <source>
        <dbReference type="ARBA" id="ARBA00022723"/>
    </source>
</evidence>
<dbReference type="GO" id="GO:0016705">
    <property type="term" value="F:oxidoreductase activity, acting on paired donors, with incorporation or reduction of molecular oxygen"/>
    <property type="evidence" value="ECO:0007669"/>
    <property type="project" value="UniProtKB-ARBA"/>
</dbReference>
<dbReference type="GO" id="GO:0046872">
    <property type="term" value="F:metal ion binding"/>
    <property type="evidence" value="ECO:0007669"/>
    <property type="project" value="UniProtKB-KW"/>
</dbReference>
<dbReference type="SUPFAM" id="SSF55961">
    <property type="entry name" value="Bet v1-like"/>
    <property type="match status" value="1"/>
</dbReference>
<dbReference type="STRING" id="1458985.BJP34_27300"/>
<evidence type="ECO:0000256" key="1">
    <source>
        <dbReference type="ARBA" id="ARBA00022714"/>
    </source>
</evidence>
<keyword evidence="5" id="KW-0411">Iron-sulfur</keyword>
<dbReference type="OrthoDB" id="477744at2"/>
<evidence type="ECO:0000313" key="7">
    <source>
        <dbReference type="EMBL" id="AOX02655.1"/>
    </source>
</evidence>
<evidence type="ECO:0000256" key="5">
    <source>
        <dbReference type="ARBA" id="ARBA00023014"/>
    </source>
</evidence>
<name>A0A1D8TYL4_9CYAN</name>
<dbReference type="Gene3D" id="3.90.380.10">
    <property type="entry name" value="Naphthalene 1,2-dioxygenase Alpha Subunit, Chain A, domain 1"/>
    <property type="match status" value="1"/>
</dbReference>
<dbReference type="GO" id="GO:0051537">
    <property type="term" value="F:2 iron, 2 sulfur cluster binding"/>
    <property type="evidence" value="ECO:0007669"/>
    <property type="project" value="UniProtKB-KW"/>
</dbReference>
<sequence>MANVDQVLIDDWYVVARIEDCPPNSIKSVRLLGEDLVLWRGSTSESPILAWQDRCPHRGTRLSLGKIVDDTFTCKYHGWAYNSAGQCVNIPSSGAQRPPTSICIKTYQCQECWGLVWVSLGNPSHDIPPFPEWDDPHYRKIYFGTHSHHFYSSPFRVFESIFDTSHFSFVHPGSLGTDTQPEVREQIVEVKADSITIGNMEITQSSIGSTGIDSRVSYTYKIYPPLTLYGYKESIKGKMTFLNTVTPIDEEESLVWGQLAMNYGHEIPKLEIAQFYDEAMSQDIPVVGSQRPKLLPLLSQNDSNTPWTSEVHAPCDQASIAYRRWLKKLGITYGVC</sequence>
<keyword evidence="2" id="KW-0479">Metal-binding</keyword>
<dbReference type="Proteomes" id="UP000177870">
    <property type="component" value="Chromosome"/>
</dbReference>
<dbReference type="Pfam" id="PF00355">
    <property type="entry name" value="Rieske"/>
    <property type="match status" value="1"/>
</dbReference>
<dbReference type="CDD" id="cd03469">
    <property type="entry name" value="Rieske_RO_Alpha_N"/>
    <property type="match status" value="1"/>
</dbReference>
<dbReference type="KEGG" id="mpro:BJP34_27300"/>
<proteinExistence type="predicted"/>
<dbReference type="AlphaFoldDB" id="A0A1D8TYL4"/>
<accession>A0A1D8TYL4</accession>
<feature type="domain" description="Rieske" evidence="6">
    <location>
        <begin position="12"/>
        <end position="118"/>
    </location>
</feature>
<protein>
    <recommendedName>
        <fullName evidence="6">Rieske domain-containing protein</fullName>
    </recommendedName>
</protein>
<dbReference type="PANTHER" id="PTHR21266">
    <property type="entry name" value="IRON-SULFUR DOMAIN CONTAINING PROTEIN"/>
    <property type="match status" value="1"/>
</dbReference>
<dbReference type="GO" id="GO:0004497">
    <property type="term" value="F:monooxygenase activity"/>
    <property type="evidence" value="ECO:0007669"/>
    <property type="project" value="UniProtKB-ARBA"/>
</dbReference>
<dbReference type="InterPro" id="IPR044043">
    <property type="entry name" value="VanA_C_cat"/>
</dbReference>